<accession>A0ABN3Y399</accession>
<name>A0ABN3Y399_9ACTN</name>
<keyword evidence="1" id="KW-1133">Transmembrane helix</keyword>
<proteinExistence type="predicted"/>
<dbReference type="Proteomes" id="UP001499930">
    <property type="component" value="Unassembled WGS sequence"/>
</dbReference>
<gene>
    <name evidence="2" type="ORF">GCM10017559_45270</name>
</gene>
<keyword evidence="1" id="KW-0812">Transmembrane</keyword>
<dbReference type="EMBL" id="BAAAWD010000013">
    <property type="protein sequence ID" value="GAA3016605.1"/>
    <property type="molecule type" value="Genomic_DNA"/>
</dbReference>
<feature type="transmembrane region" description="Helical" evidence="1">
    <location>
        <begin position="35"/>
        <end position="55"/>
    </location>
</feature>
<comment type="caution">
    <text evidence="2">The sequence shown here is derived from an EMBL/GenBank/DDBJ whole genome shotgun (WGS) entry which is preliminary data.</text>
</comment>
<organism evidence="2 3">
    <name type="scientific">Streptosporangium longisporum</name>
    <dbReference type="NCBI Taxonomy" id="46187"/>
    <lineage>
        <taxon>Bacteria</taxon>
        <taxon>Bacillati</taxon>
        <taxon>Actinomycetota</taxon>
        <taxon>Actinomycetes</taxon>
        <taxon>Streptosporangiales</taxon>
        <taxon>Streptosporangiaceae</taxon>
        <taxon>Streptosporangium</taxon>
    </lineage>
</organism>
<protein>
    <submittedName>
        <fullName evidence="2">Uncharacterized protein</fullName>
    </submittedName>
</protein>
<dbReference type="RefSeq" id="WP_344898528.1">
    <property type="nucleotide sequence ID" value="NZ_BAAAWD010000013.1"/>
</dbReference>
<feature type="transmembrane region" description="Helical" evidence="1">
    <location>
        <begin position="67"/>
        <end position="90"/>
    </location>
</feature>
<evidence type="ECO:0000313" key="2">
    <source>
        <dbReference type="EMBL" id="GAA3016605.1"/>
    </source>
</evidence>
<feature type="transmembrane region" description="Helical" evidence="1">
    <location>
        <begin position="102"/>
        <end position="122"/>
    </location>
</feature>
<evidence type="ECO:0000256" key="1">
    <source>
        <dbReference type="SAM" id="Phobius"/>
    </source>
</evidence>
<evidence type="ECO:0000313" key="3">
    <source>
        <dbReference type="Proteomes" id="UP001499930"/>
    </source>
</evidence>
<keyword evidence="3" id="KW-1185">Reference proteome</keyword>
<sequence length="154" mass="15737">MTDTTAILKSFALGSAVGVALQVSAAANVHFSDRALTVLACGAVGLVIGAVTEWLTSLLPIRIARTAVYFLINNLIAVVVSAVVTAVLVASASANVLDRSGLMSVLLVIAIICVANLGDFLLYRRAQRRLHAVQATLAVATAGDPEQNGGLPGG</sequence>
<reference evidence="2 3" key="1">
    <citation type="journal article" date="2019" name="Int. J. Syst. Evol. Microbiol.">
        <title>The Global Catalogue of Microorganisms (GCM) 10K type strain sequencing project: providing services to taxonomists for standard genome sequencing and annotation.</title>
        <authorList>
            <consortium name="The Broad Institute Genomics Platform"/>
            <consortium name="The Broad Institute Genome Sequencing Center for Infectious Disease"/>
            <person name="Wu L."/>
            <person name="Ma J."/>
        </authorList>
    </citation>
    <scope>NUCLEOTIDE SEQUENCE [LARGE SCALE GENOMIC DNA]</scope>
    <source>
        <strain evidence="2 3">JCM 3106</strain>
    </source>
</reference>
<keyword evidence="1" id="KW-0472">Membrane</keyword>